<feature type="transmembrane region" description="Helical" evidence="2">
    <location>
        <begin position="7"/>
        <end position="29"/>
    </location>
</feature>
<comment type="caution">
    <text evidence="3">The sequence shown here is derived from an EMBL/GenBank/DDBJ whole genome shotgun (WGS) entry which is preliminary data.</text>
</comment>
<keyword evidence="2" id="KW-0472">Membrane</keyword>
<keyword evidence="2" id="KW-0812">Transmembrane</keyword>
<feature type="region of interest" description="Disordered" evidence="1">
    <location>
        <begin position="443"/>
        <end position="469"/>
    </location>
</feature>
<protein>
    <recommendedName>
        <fullName evidence="5">DUF4034 domain-containing protein</fullName>
    </recommendedName>
</protein>
<dbReference type="Proteomes" id="UP001574673">
    <property type="component" value="Unassembled WGS sequence"/>
</dbReference>
<sequence>MKTLLRLVGWLLAGMLTLALLAVTIFWLINRKDEALLPEVAQAIVFTPPPPEAMQRNAYFVLLGLGAPVGEDALAAGMRFFAAQMQDYADRRQTGQARSSTVQAWPHQPLEINALRCPVERDDCLEYWLPRQGAIRAALKQYAHVLRRYRSLLEMPEYEEVIPPDLAVAMPYYGDLVAASDLVLMQAALLLHGGDAAQALLLLEHNARLHQRLMAGSRTLIGGMIALSMQMRQQRVVSHLLLRHPVLARAHTARWQAALSSEADLSAALAGEGRWMVSSFNTDMSQELRRLAAGNFPGKDEASMVARLEKTLAISQKFYLHHETLNRFYRAYRVAMRLADVPADQIDAQVTRVAQEQVIIGQPWWKRPYFGLRNQLGNILLEMGQPDIQRYIERAHDVEGHRRLVLLQLAAYSAGLEAADMPDWLAKSPEALRNPYTLAPMGWEADKSPSRAGGSLVFQGRQPQVQNPARSPVYRVRVFTH</sequence>
<organism evidence="3 4">
    <name type="scientific">Dentiradicibacter hellwigii</name>
    <dbReference type="NCBI Taxonomy" id="3149053"/>
    <lineage>
        <taxon>Bacteria</taxon>
        <taxon>Pseudomonadati</taxon>
        <taxon>Pseudomonadota</taxon>
        <taxon>Betaproteobacteria</taxon>
        <taxon>Rhodocyclales</taxon>
        <taxon>Rhodocyclaceae</taxon>
        <taxon>Dentiradicibacter</taxon>
    </lineage>
</organism>
<evidence type="ECO:0000256" key="2">
    <source>
        <dbReference type="SAM" id="Phobius"/>
    </source>
</evidence>
<evidence type="ECO:0000256" key="1">
    <source>
        <dbReference type="SAM" id="MobiDB-lite"/>
    </source>
</evidence>
<evidence type="ECO:0000313" key="3">
    <source>
        <dbReference type="EMBL" id="MFA9948929.1"/>
    </source>
</evidence>
<accession>A0ABV4UDF5</accession>
<evidence type="ECO:0000313" key="4">
    <source>
        <dbReference type="Proteomes" id="UP001574673"/>
    </source>
</evidence>
<proteinExistence type="predicted"/>
<reference evidence="4" key="1">
    <citation type="submission" date="2024-06" db="EMBL/GenBank/DDBJ databases">
        <title>Radixoralia hellwigii gen. nov., sp nov., isolated from a root canal in the human oral cavity.</title>
        <authorList>
            <person name="Bartsch S."/>
            <person name="Wittmer A."/>
            <person name="Schulz A.-K."/>
            <person name="Neumann-Schaal M."/>
            <person name="Wolf J."/>
            <person name="Gronow S."/>
            <person name="Tennert C."/>
            <person name="Haecker G."/>
            <person name="Cieplik F."/>
            <person name="Al-Ahmad A."/>
        </authorList>
    </citation>
    <scope>NUCLEOTIDE SEQUENCE [LARGE SCALE GENOMIC DNA]</scope>
    <source>
        <strain evidence="4">Wk13</strain>
    </source>
</reference>
<dbReference type="EMBL" id="JBEUWX010000001">
    <property type="protein sequence ID" value="MFA9948929.1"/>
    <property type="molecule type" value="Genomic_DNA"/>
</dbReference>
<keyword evidence="4" id="KW-1185">Reference proteome</keyword>
<name>A0ABV4UDF5_9RHOO</name>
<evidence type="ECO:0008006" key="5">
    <source>
        <dbReference type="Google" id="ProtNLM"/>
    </source>
</evidence>
<gene>
    <name evidence="3" type="ORF">ABCS64_01075</name>
</gene>
<keyword evidence="2" id="KW-1133">Transmembrane helix</keyword>